<sequence length="100" mass="10798">MGDTVVGVVAELADDGDTVVGVVAELADEPRLSGCTHFALRDADSSRRGLFHRFGLTTDDHTREPAFGTYKGPIDRHGRGDAHQCVALLLHSQRQCNTLP</sequence>
<reference evidence="2" key="1">
    <citation type="journal article" date="2019" name="Int. J. Syst. Evol. Microbiol.">
        <title>The Global Catalogue of Microorganisms (GCM) 10K type strain sequencing project: providing services to taxonomists for standard genome sequencing and annotation.</title>
        <authorList>
            <consortium name="The Broad Institute Genomics Platform"/>
            <consortium name="The Broad Institute Genome Sequencing Center for Infectious Disease"/>
            <person name="Wu L."/>
            <person name="Ma J."/>
        </authorList>
    </citation>
    <scope>NUCLEOTIDE SEQUENCE [LARGE SCALE GENOMIC DNA]</scope>
    <source>
        <strain evidence="2">JCM 4422</strain>
    </source>
</reference>
<name>A0ABQ2TUD0_9ACTN</name>
<dbReference type="Proteomes" id="UP000629911">
    <property type="component" value="Unassembled WGS sequence"/>
</dbReference>
<accession>A0ABQ2TUD0</accession>
<organism evidence="1 2">
    <name type="scientific">Streptomyces variabilis</name>
    <dbReference type="NCBI Taxonomy" id="67372"/>
    <lineage>
        <taxon>Bacteria</taxon>
        <taxon>Bacillati</taxon>
        <taxon>Actinomycetota</taxon>
        <taxon>Actinomycetes</taxon>
        <taxon>Kitasatosporales</taxon>
        <taxon>Streptomycetaceae</taxon>
        <taxon>Streptomyces</taxon>
        <taxon>Streptomyces griseoincarnatus group</taxon>
    </lineage>
</organism>
<gene>
    <name evidence="1" type="ORF">GCM10010287_14590</name>
</gene>
<dbReference type="EMBL" id="BMTZ01000003">
    <property type="protein sequence ID" value="GGT42657.1"/>
    <property type="molecule type" value="Genomic_DNA"/>
</dbReference>
<comment type="caution">
    <text evidence="1">The sequence shown here is derived from an EMBL/GenBank/DDBJ whole genome shotgun (WGS) entry which is preliminary data.</text>
</comment>
<protein>
    <submittedName>
        <fullName evidence="1">Uncharacterized protein</fullName>
    </submittedName>
</protein>
<evidence type="ECO:0000313" key="2">
    <source>
        <dbReference type="Proteomes" id="UP000629911"/>
    </source>
</evidence>
<proteinExistence type="predicted"/>
<evidence type="ECO:0000313" key="1">
    <source>
        <dbReference type="EMBL" id="GGT42657.1"/>
    </source>
</evidence>
<keyword evidence="2" id="KW-1185">Reference proteome</keyword>